<dbReference type="PROSITE" id="PS51257">
    <property type="entry name" value="PROKAR_LIPOPROTEIN"/>
    <property type="match status" value="1"/>
</dbReference>
<proteinExistence type="predicted"/>
<feature type="chain" id="PRO_5007829886" description="Polymer-forming cytoskeletal" evidence="1">
    <location>
        <begin position="26"/>
        <end position="422"/>
    </location>
</feature>
<organism evidence="2 3">
    <name type="scientific">Oerskovia enterophila</name>
    <dbReference type="NCBI Taxonomy" id="43678"/>
    <lineage>
        <taxon>Bacteria</taxon>
        <taxon>Bacillati</taxon>
        <taxon>Actinomycetota</taxon>
        <taxon>Actinomycetes</taxon>
        <taxon>Micrococcales</taxon>
        <taxon>Cellulomonadaceae</taxon>
        <taxon>Oerskovia</taxon>
    </lineage>
</organism>
<dbReference type="Proteomes" id="UP000076447">
    <property type="component" value="Unassembled WGS sequence"/>
</dbReference>
<comment type="caution">
    <text evidence="2">The sequence shown here is derived from an EMBL/GenBank/DDBJ whole genome shotgun (WGS) entry which is preliminary data.</text>
</comment>
<sequence length="422" mass="41306">MKWKVSAAAAAAFALIAVGAPAAHAAVTSCTTELDDQVVAGDLVVPAGATCVLGGTTVQGSITVGDDAWLDATEAVIEGDVVATDAYGVLIDGASVGGDISSYTAGSRVGFLYLYDLRVAGSVAAGGVDVEISDSKISGNLSTQAATYVDLLRTSVGGDVTLGDSDFGVSVGGAVVGGSLSVTGTSRDALIGATSDGSADQWGNTVGGDLVLTGNTANLQVAGTTVHGAVRLADNAPAANFGPGNTADSVEGDLTGTAPGALAAGDQSVAVVIPEPRPGELTWSLEGSSGLVDLGVAEEQGDHFAASGDLVPVRVTDTRINAPAWSVSAQVGDFVAGGETVSGKYLGWTPALQENDGGAVAGAAVASGFVEGDGLSVARTLGSAEAGHARGSAVIGAELDLKLPLTVNEGTYNATLTLTALS</sequence>
<dbReference type="EMBL" id="LRIE01000036">
    <property type="protein sequence ID" value="KZM36928.1"/>
    <property type="molecule type" value="Genomic_DNA"/>
</dbReference>
<evidence type="ECO:0000313" key="2">
    <source>
        <dbReference type="EMBL" id="KZM36928.1"/>
    </source>
</evidence>
<dbReference type="PATRIC" id="fig|43678.3.peg.378"/>
<evidence type="ECO:0000313" key="3">
    <source>
        <dbReference type="Proteomes" id="UP000076447"/>
    </source>
</evidence>
<gene>
    <name evidence="2" type="ORF">OJAG_03530</name>
</gene>
<keyword evidence="1" id="KW-0732">Signal</keyword>
<evidence type="ECO:0000256" key="1">
    <source>
        <dbReference type="SAM" id="SignalP"/>
    </source>
</evidence>
<feature type="signal peptide" evidence="1">
    <location>
        <begin position="1"/>
        <end position="25"/>
    </location>
</feature>
<dbReference type="OrthoDB" id="9804511at2"/>
<dbReference type="RefSeq" id="WP_068706859.1">
    <property type="nucleotide sequence ID" value="NZ_LRIE01000036.1"/>
</dbReference>
<name>A0A161YKG0_9CELL</name>
<evidence type="ECO:0008006" key="4">
    <source>
        <dbReference type="Google" id="ProtNLM"/>
    </source>
</evidence>
<reference evidence="2 3" key="1">
    <citation type="submission" date="2016-01" db="EMBL/GenBank/DDBJ databases">
        <title>Genome sequence of Oerskovia enterophila VJag, an agar and cellulose degrading bacterium.</title>
        <authorList>
            <person name="Poehlein A."/>
            <person name="Jag V."/>
            <person name="Bengelsdorf F."/>
            <person name="Duerre P."/>
            <person name="Daniel R."/>
        </authorList>
    </citation>
    <scope>NUCLEOTIDE SEQUENCE [LARGE SCALE GENOMIC DNA]</scope>
    <source>
        <strain evidence="2 3">VJag</strain>
    </source>
</reference>
<dbReference type="AlphaFoldDB" id="A0A161YKG0"/>
<dbReference type="STRING" id="43678.OJAG_03530"/>
<protein>
    <recommendedName>
        <fullName evidence="4">Polymer-forming cytoskeletal</fullName>
    </recommendedName>
</protein>
<accession>A0A161YKG0</accession>